<dbReference type="InterPro" id="IPR003245">
    <property type="entry name" value="Phytocyanin_dom"/>
</dbReference>
<keyword evidence="4 11" id="KW-0732">Signal</keyword>
<evidence type="ECO:0000256" key="7">
    <source>
        <dbReference type="ARBA" id="ARBA00023180"/>
    </source>
</evidence>
<feature type="region of interest" description="Disordered" evidence="10">
    <location>
        <begin position="310"/>
        <end position="372"/>
    </location>
</feature>
<evidence type="ECO:0000256" key="11">
    <source>
        <dbReference type="SAM" id="SignalP"/>
    </source>
</evidence>
<keyword evidence="14" id="KW-1185">Reference proteome</keyword>
<evidence type="ECO:0000256" key="9">
    <source>
        <dbReference type="ARBA" id="ARBA00035011"/>
    </source>
</evidence>
<protein>
    <submittedName>
        <fullName evidence="13">Early nodulin-like protein 1</fullName>
    </submittedName>
</protein>
<dbReference type="InterPro" id="IPR008972">
    <property type="entry name" value="Cupredoxin"/>
</dbReference>
<feature type="compositionally biased region" description="Low complexity" evidence="10">
    <location>
        <begin position="313"/>
        <end position="344"/>
    </location>
</feature>
<feature type="region of interest" description="Disordered" evidence="10">
    <location>
        <begin position="136"/>
        <end position="199"/>
    </location>
</feature>
<dbReference type="Gene3D" id="2.60.40.420">
    <property type="entry name" value="Cupredoxins - blue copper proteins"/>
    <property type="match status" value="2"/>
</dbReference>
<dbReference type="GO" id="GO:0098552">
    <property type="term" value="C:side of membrane"/>
    <property type="evidence" value="ECO:0007669"/>
    <property type="project" value="UniProtKB-KW"/>
</dbReference>
<comment type="caution">
    <text evidence="13">The sequence shown here is derived from an EMBL/GenBank/DDBJ whole genome shotgun (WGS) entry which is preliminary data.</text>
</comment>
<dbReference type="PANTHER" id="PTHR33021:SF253">
    <property type="entry name" value="EARLY NODULIN-LIKE PROTEIN 9"/>
    <property type="match status" value="1"/>
</dbReference>
<dbReference type="Pfam" id="PF02298">
    <property type="entry name" value="Cu_bind_like"/>
    <property type="match status" value="2"/>
</dbReference>
<evidence type="ECO:0000256" key="8">
    <source>
        <dbReference type="ARBA" id="ARBA00023288"/>
    </source>
</evidence>
<evidence type="ECO:0000256" key="6">
    <source>
        <dbReference type="ARBA" id="ARBA00023157"/>
    </source>
</evidence>
<evidence type="ECO:0000313" key="13">
    <source>
        <dbReference type="EMBL" id="KAK7833462.1"/>
    </source>
</evidence>
<dbReference type="InterPro" id="IPR041846">
    <property type="entry name" value="ENL_dom"/>
</dbReference>
<dbReference type="GO" id="GO:0005886">
    <property type="term" value="C:plasma membrane"/>
    <property type="evidence" value="ECO:0007669"/>
    <property type="project" value="UniProtKB-SubCell"/>
</dbReference>
<feature type="signal peptide" evidence="11">
    <location>
        <begin position="1"/>
        <end position="32"/>
    </location>
</feature>
<keyword evidence="2" id="KW-1003">Cell membrane</keyword>
<feature type="domain" description="Phytocyanin" evidence="12">
    <location>
        <begin position="207"/>
        <end position="310"/>
    </location>
</feature>
<dbReference type="FunFam" id="2.60.40.420:FF:000066">
    <property type="entry name" value="Early nodulin-like protein 9"/>
    <property type="match status" value="2"/>
</dbReference>
<keyword evidence="5" id="KW-0472">Membrane</keyword>
<gene>
    <name evidence="13" type="ORF">CFP56_025623</name>
</gene>
<evidence type="ECO:0000256" key="5">
    <source>
        <dbReference type="ARBA" id="ARBA00023136"/>
    </source>
</evidence>
<dbReference type="PANTHER" id="PTHR33021">
    <property type="entry name" value="BLUE COPPER PROTEIN"/>
    <property type="match status" value="1"/>
</dbReference>
<dbReference type="PROSITE" id="PS51485">
    <property type="entry name" value="PHYTOCYANIN"/>
    <property type="match status" value="2"/>
</dbReference>
<reference evidence="13 14" key="1">
    <citation type="journal article" date="2018" name="Sci. Data">
        <title>The draft genome sequence of cork oak.</title>
        <authorList>
            <person name="Ramos A.M."/>
            <person name="Usie A."/>
            <person name="Barbosa P."/>
            <person name="Barros P.M."/>
            <person name="Capote T."/>
            <person name="Chaves I."/>
            <person name="Simoes F."/>
            <person name="Abreu I."/>
            <person name="Carrasquinho I."/>
            <person name="Faro C."/>
            <person name="Guimaraes J.B."/>
            <person name="Mendonca D."/>
            <person name="Nobrega F."/>
            <person name="Rodrigues L."/>
            <person name="Saibo N.J.M."/>
            <person name="Varela M.C."/>
            <person name="Egas C."/>
            <person name="Matos J."/>
            <person name="Miguel C.M."/>
            <person name="Oliveira M.M."/>
            <person name="Ricardo C.P."/>
            <person name="Goncalves S."/>
        </authorList>
    </citation>
    <scope>NUCLEOTIDE SEQUENCE [LARGE SCALE GENOMIC DNA]</scope>
    <source>
        <strain evidence="14">cv. HL8</strain>
    </source>
</reference>
<comment type="subcellular location">
    <subcellularLocation>
        <location evidence="1">Cell membrane</location>
        <topology evidence="1">Lipid-anchor</topology>
        <topology evidence="1">GPI-anchor</topology>
    </subcellularLocation>
</comment>
<evidence type="ECO:0000256" key="4">
    <source>
        <dbReference type="ARBA" id="ARBA00022729"/>
    </source>
</evidence>
<keyword evidence="6" id="KW-1015">Disulfide bond</keyword>
<feature type="domain" description="Phytocyanin" evidence="12">
    <location>
        <begin position="33"/>
        <end position="136"/>
    </location>
</feature>
<evidence type="ECO:0000259" key="12">
    <source>
        <dbReference type="PROSITE" id="PS51485"/>
    </source>
</evidence>
<dbReference type="AlphaFoldDB" id="A0AAW0K2G2"/>
<evidence type="ECO:0000256" key="10">
    <source>
        <dbReference type="SAM" id="MobiDB-lite"/>
    </source>
</evidence>
<sequence>MANTIFKLNPQNKVLYAVGLFCLMLLVQKGAATQFTVGGSKGWSVPSSTDVHFNQWAENNRFQIGDSILFNYQPDQDSVLQVNQDSYNNCNTDSYQQKYTDGHTVVQLPQSGPFYFISGNKDNCQKNEKMVVIVLADRSNSSQNTNTTTSPPPSGSTDITPSPAPAGEESPSPPPTGEETPAPVSETPPPPPSGASSIFISSKGAATQFTVGGSKGWSVPSSTDVHFNQWAENNRFQIGDSILFNYQPDQDSVLQVNQDSYNNCNTDSYQQKYTDGHTVVQLPQSGPFYFISGNKDNCQKNEKMVVIVLADRSNSSQNTNTTTSPPPSGSTDITPSPAPAGEESPSPPPTGEETPAPVSETPPPPPSGASSIFISSVTTLGAFTASSLYFLL</sequence>
<proteinExistence type="inferred from homology"/>
<dbReference type="InterPro" id="IPR039391">
    <property type="entry name" value="Phytocyanin-like"/>
</dbReference>
<dbReference type="CDD" id="cd11019">
    <property type="entry name" value="OsENODL1_like"/>
    <property type="match status" value="2"/>
</dbReference>
<feature type="chain" id="PRO_5044024469" evidence="11">
    <location>
        <begin position="33"/>
        <end position="392"/>
    </location>
</feature>
<dbReference type="Proteomes" id="UP000237347">
    <property type="component" value="Unassembled WGS sequence"/>
</dbReference>
<accession>A0AAW0K2G2</accession>
<dbReference type="GO" id="GO:0009055">
    <property type="term" value="F:electron transfer activity"/>
    <property type="evidence" value="ECO:0007669"/>
    <property type="project" value="InterPro"/>
</dbReference>
<keyword evidence="8" id="KW-0449">Lipoprotein</keyword>
<keyword evidence="3" id="KW-0336">GPI-anchor</keyword>
<keyword evidence="7" id="KW-0325">Glycoprotein</keyword>
<name>A0AAW0K2G2_QUESU</name>
<organism evidence="13 14">
    <name type="scientific">Quercus suber</name>
    <name type="common">Cork oak</name>
    <dbReference type="NCBI Taxonomy" id="58331"/>
    <lineage>
        <taxon>Eukaryota</taxon>
        <taxon>Viridiplantae</taxon>
        <taxon>Streptophyta</taxon>
        <taxon>Embryophyta</taxon>
        <taxon>Tracheophyta</taxon>
        <taxon>Spermatophyta</taxon>
        <taxon>Magnoliopsida</taxon>
        <taxon>eudicotyledons</taxon>
        <taxon>Gunneridae</taxon>
        <taxon>Pentapetalae</taxon>
        <taxon>rosids</taxon>
        <taxon>fabids</taxon>
        <taxon>Fagales</taxon>
        <taxon>Fagaceae</taxon>
        <taxon>Quercus</taxon>
    </lineage>
</organism>
<dbReference type="EMBL" id="PKMF04000406">
    <property type="protein sequence ID" value="KAK7833462.1"/>
    <property type="molecule type" value="Genomic_DNA"/>
</dbReference>
<evidence type="ECO:0000256" key="2">
    <source>
        <dbReference type="ARBA" id="ARBA00022475"/>
    </source>
</evidence>
<evidence type="ECO:0000256" key="1">
    <source>
        <dbReference type="ARBA" id="ARBA00004609"/>
    </source>
</evidence>
<dbReference type="SUPFAM" id="SSF49503">
    <property type="entry name" value="Cupredoxins"/>
    <property type="match status" value="2"/>
</dbReference>
<evidence type="ECO:0000313" key="14">
    <source>
        <dbReference type="Proteomes" id="UP000237347"/>
    </source>
</evidence>
<evidence type="ECO:0000256" key="3">
    <source>
        <dbReference type="ARBA" id="ARBA00022622"/>
    </source>
</evidence>
<feature type="compositionally biased region" description="Low complexity" evidence="10">
    <location>
        <begin position="139"/>
        <end position="170"/>
    </location>
</feature>
<comment type="similarity">
    <text evidence="9">Belongs to the early nodulin-like (ENODL) family.</text>
</comment>